<evidence type="ECO:0000313" key="2">
    <source>
        <dbReference type="EMBL" id="EFE72175.2"/>
    </source>
</evidence>
<feature type="region of interest" description="Disordered" evidence="1">
    <location>
        <begin position="223"/>
        <end position="246"/>
    </location>
</feature>
<gene>
    <name evidence="2" type="ORF">SSFG_07410</name>
</gene>
<proteinExistence type="predicted"/>
<dbReference type="EMBL" id="DS999641">
    <property type="protein sequence ID" value="EFE72175.2"/>
    <property type="molecule type" value="Genomic_DNA"/>
</dbReference>
<dbReference type="AlphaFoldDB" id="D5ZNP4"/>
<evidence type="ECO:0000313" key="3">
    <source>
        <dbReference type="Proteomes" id="UP000003824"/>
    </source>
</evidence>
<name>D5ZNP4_STRV1</name>
<evidence type="ECO:0000256" key="1">
    <source>
        <dbReference type="SAM" id="MobiDB-lite"/>
    </source>
</evidence>
<sequence>MSDTSVVAQHPLARCAEWIDPQTVYTVAGIARLLGMSVSSVKGMAGYGWLSGGRMQPHVRGGRQRVWSGLQLLQLANQPLVVQYDHERYAPVTLYRVGCRCDVCAQAHAKAAMVQRRASAEETFPVESRRQLLEQVAGGIPVDQAAATVGVTRSRVYGRADWDPDFAEELDEATWALCVAGEDSPVCGTAGGYRGQPGRLNGRPACRGTACREWRRGAGREERAAATQSEVGSVLQATEPLPGRRV</sequence>
<accession>D5ZNP4</accession>
<reference evidence="3" key="1">
    <citation type="submission" date="2008-12" db="EMBL/GenBank/DDBJ databases">
        <title>Annotation of Streptomyces ghanaensis ATCC 14672.</title>
        <authorList>
            <consortium name="The Broad Institute Genome Sequencing Platform"/>
            <consortium name="Broad Institute Microbial Sequencing Center"/>
            <person name="Fischbach M."/>
            <person name="Ward D."/>
            <person name="Young S."/>
            <person name="Kodira C.D."/>
            <person name="Zeng Q."/>
            <person name="Koehrsen M."/>
            <person name="Godfrey P."/>
            <person name="Alvarado L."/>
            <person name="Berlin A.M."/>
            <person name="Borenstein D."/>
            <person name="Chen Z."/>
            <person name="Engels R."/>
            <person name="Freedman E."/>
            <person name="Gellesch M."/>
            <person name="Goldberg J."/>
            <person name="Griggs A."/>
            <person name="Gujja S."/>
            <person name="Heiman D.I."/>
            <person name="Hepburn T.A."/>
            <person name="Howarth C."/>
            <person name="Jen D."/>
            <person name="Larson L."/>
            <person name="Lewis B."/>
            <person name="Mehta T."/>
            <person name="Park D."/>
            <person name="Pearson M."/>
            <person name="Roberts A."/>
            <person name="Saif S."/>
            <person name="Shea T.D."/>
            <person name="Shenoy N."/>
            <person name="Sisk P."/>
            <person name="Stolte C."/>
            <person name="Sykes S.N."/>
            <person name="Walk T."/>
            <person name="White J."/>
            <person name="Yandava C."/>
            <person name="Straight P."/>
            <person name="Clardy J."/>
            <person name="Hung D."/>
            <person name="Kolter R."/>
            <person name="Mekalanos J."/>
            <person name="Walker S."/>
            <person name="Walsh C.T."/>
            <person name="Wieland B.L.C."/>
            <person name="Ilzarbe M."/>
            <person name="Galagan J."/>
            <person name="Nusbaum C."/>
            <person name="Birren B."/>
        </authorList>
    </citation>
    <scope>NUCLEOTIDE SEQUENCE [LARGE SCALE GENOMIC DNA]</scope>
    <source>
        <strain evidence="3">ATCC 14672 / DSM 40746 / JCM 4963 / KCTC 9882 / NRRL B-12104 / FH 1290</strain>
    </source>
</reference>
<organism evidence="2 3">
    <name type="scientific">Streptomyces viridosporus (strain ATCC 14672 / DSM 40746 / JCM 4963 / KCTC 9882 / NRRL B-12104 / FH 1290)</name>
    <name type="common">Streptomyces ghanaensis</name>
    <dbReference type="NCBI Taxonomy" id="566461"/>
    <lineage>
        <taxon>Bacteria</taxon>
        <taxon>Bacillati</taxon>
        <taxon>Actinomycetota</taxon>
        <taxon>Actinomycetes</taxon>
        <taxon>Kitasatosporales</taxon>
        <taxon>Streptomycetaceae</taxon>
        <taxon>Streptomyces</taxon>
    </lineage>
</organism>
<protein>
    <submittedName>
        <fullName evidence="2">Predicted protein</fullName>
    </submittedName>
</protein>
<dbReference type="Proteomes" id="UP000003824">
    <property type="component" value="Unassembled WGS sequence"/>
</dbReference>